<accession>A0A811PKA9</accession>
<dbReference type="EMBL" id="CAJGYO010000007">
    <property type="protein sequence ID" value="CAD6242388.1"/>
    <property type="molecule type" value="Genomic_DNA"/>
</dbReference>
<sequence>MDSLLPRARKAAVAVGPPVAMCYWPSPLGSSAPGAVCSLAPPFAGAASLCHLGRCGAPRGERRRWRGLDGGEGVDGCAASAGGGGAARQRGLGGEAARGARAGVVAAAEVRRGPAGRGASVLPAEAVLGSAAWAEARTAAALGVDEGCGGDATREREKVLGFRVATKLGGIGFDP</sequence>
<evidence type="ECO:0000313" key="2">
    <source>
        <dbReference type="Proteomes" id="UP000604825"/>
    </source>
</evidence>
<comment type="caution">
    <text evidence="1">The sequence shown here is derived from an EMBL/GenBank/DDBJ whole genome shotgun (WGS) entry which is preliminary data.</text>
</comment>
<dbReference type="AlphaFoldDB" id="A0A811PKA9"/>
<proteinExistence type="predicted"/>
<reference evidence="1" key="1">
    <citation type="submission" date="2020-10" db="EMBL/GenBank/DDBJ databases">
        <authorList>
            <person name="Han B."/>
            <person name="Lu T."/>
            <person name="Zhao Q."/>
            <person name="Huang X."/>
            <person name="Zhao Y."/>
        </authorList>
    </citation>
    <scope>NUCLEOTIDE SEQUENCE</scope>
</reference>
<gene>
    <name evidence="1" type="ORF">NCGR_LOCUS27891</name>
</gene>
<keyword evidence="2" id="KW-1185">Reference proteome</keyword>
<organism evidence="1 2">
    <name type="scientific">Miscanthus lutarioriparius</name>
    <dbReference type="NCBI Taxonomy" id="422564"/>
    <lineage>
        <taxon>Eukaryota</taxon>
        <taxon>Viridiplantae</taxon>
        <taxon>Streptophyta</taxon>
        <taxon>Embryophyta</taxon>
        <taxon>Tracheophyta</taxon>
        <taxon>Spermatophyta</taxon>
        <taxon>Magnoliopsida</taxon>
        <taxon>Liliopsida</taxon>
        <taxon>Poales</taxon>
        <taxon>Poaceae</taxon>
        <taxon>PACMAD clade</taxon>
        <taxon>Panicoideae</taxon>
        <taxon>Andropogonodae</taxon>
        <taxon>Andropogoneae</taxon>
        <taxon>Saccharinae</taxon>
        <taxon>Miscanthus</taxon>
    </lineage>
</organism>
<dbReference type="Proteomes" id="UP000604825">
    <property type="component" value="Unassembled WGS sequence"/>
</dbReference>
<protein>
    <submittedName>
        <fullName evidence="1">Uncharacterized protein</fullName>
    </submittedName>
</protein>
<evidence type="ECO:0000313" key="1">
    <source>
        <dbReference type="EMBL" id="CAD6242388.1"/>
    </source>
</evidence>
<name>A0A811PKA9_9POAL</name>